<evidence type="ECO:0000313" key="2">
    <source>
        <dbReference type="Proteomes" id="UP000305654"/>
    </source>
</evidence>
<protein>
    <submittedName>
        <fullName evidence="1">Uncharacterized protein</fullName>
    </submittedName>
</protein>
<reference evidence="1 2" key="1">
    <citation type="submission" date="2019-05" db="EMBL/GenBank/DDBJ databases">
        <authorList>
            <person name="Pankratov T."/>
            <person name="Grouzdev D."/>
        </authorList>
    </citation>
    <scope>NUCLEOTIDE SEQUENCE [LARGE SCALE GENOMIC DNA]</scope>
    <source>
        <strain evidence="1 2">KEBCLARHB70R</strain>
    </source>
</reference>
<sequence length="108" mass="11448">MSKRIDDVWRVLDLHDVTVEPVEAASGAMGEFLGMHAAVVGTRIAEQLLAKGVVTVETAAQAIRTFHVDDAKDKPPQTAYAADRLLVGLATALPTPSVMVARLSARGL</sequence>
<accession>A0A5R9J2G3</accession>
<gene>
    <name evidence="1" type="ORF">FE263_18490</name>
</gene>
<dbReference type="Proteomes" id="UP000305654">
    <property type="component" value="Unassembled WGS sequence"/>
</dbReference>
<evidence type="ECO:0000313" key="1">
    <source>
        <dbReference type="EMBL" id="TLU71159.1"/>
    </source>
</evidence>
<dbReference type="EMBL" id="VCDI01000008">
    <property type="protein sequence ID" value="TLU71159.1"/>
    <property type="molecule type" value="Genomic_DNA"/>
</dbReference>
<dbReference type="RefSeq" id="WP_138327516.1">
    <property type="nucleotide sequence ID" value="NZ_VCDI01000008.1"/>
</dbReference>
<dbReference type="AlphaFoldDB" id="A0A5R9J2G3"/>
<name>A0A5R9J2G3_9PROT</name>
<keyword evidence="2" id="KW-1185">Reference proteome</keyword>
<comment type="caution">
    <text evidence="1">The sequence shown here is derived from an EMBL/GenBank/DDBJ whole genome shotgun (WGS) entry which is preliminary data.</text>
</comment>
<organism evidence="1 2">
    <name type="scientific">Lichenicoccus roseus</name>
    <dbReference type="NCBI Taxonomy" id="2683649"/>
    <lineage>
        <taxon>Bacteria</taxon>
        <taxon>Pseudomonadati</taxon>
        <taxon>Pseudomonadota</taxon>
        <taxon>Alphaproteobacteria</taxon>
        <taxon>Acetobacterales</taxon>
        <taxon>Acetobacteraceae</taxon>
        <taxon>Lichenicoccus</taxon>
    </lineage>
</organism>
<proteinExistence type="predicted"/>